<evidence type="ECO:0000256" key="5">
    <source>
        <dbReference type="ARBA" id="ARBA00023136"/>
    </source>
</evidence>
<protein>
    <submittedName>
        <fullName evidence="7">Hydrogenase-4 component E</fullName>
    </submittedName>
</protein>
<gene>
    <name evidence="7" type="ORF">SAMN05660742_11049</name>
</gene>
<keyword evidence="3 6" id="KW-0812">Transmembrane</keyword>
<comment type="subcellular location">
    <subcellularLocation>
        <location evidence="1">Cell membrane</location>
        <topology evidence="1">Multi-pass membrane protein</topology>
    </subcellularLocation>
</comment>
<keyword evidence="2" id="KW-1003">Cell membrane</keyword>
<feature type="transmembrane region" description="Helical" evidence="6">
    <location>
        <begin position="174"/>
        <end position="192"/>
    </location>
</feature>
<evidence type="ECO:0000256" key="4">
    <source>
        <dbReference type="ARBA" id="ARBA00022989"/>
    </source>
</evidence>
<dbReference type="RefSeq" id="WP_091831640.1">
    <property type="nucleotide sequence ID" value="NZ_FNZK01000010.1"/>
</dbReference>
<feature type="transmembrane region" description="Helical" evidence="6">
    <location>
        <begin position="150"/>
        <end position="168"/>
    </location>
</feature>
<dbReference type="PANTHER" id="PTHR38601:SF1">
    <property type="entry name" value="HYDROGENASE-4 COMPONENT E"/>
    <property type="match status" value="1"/>
</dbReference>
<dbReference type="PANTHER" id="PTHR38601">
    <property type="entry name" value="HYDROGENASE-4 COMPONENT E"/>
    <property type="match status" value="1"/>
</dbReference>
<dbReference type="Proteomes" id="UP000199662">
    <property type="component" value="Unassembled WGS sequence"/>
</dbReference>
<dbReference type="EMBL" id="FNZK01000010">
    <property type="protein sequence ID" value="SEJ55177.1"/>
    <property type="molecule type" value="Genomic_DNA"/>
</dbReference>
<organism evidence="7 8">
    <name type="scientific">Propionispira arboris</name>
    <dbReference type="NCBI Taxonomy" id="84035"/>
    <lineage>
        <taxon>Bacteria</taxon>
        <taxon>Bacillati</taxon>
        <taxon>Bacillota</taxon>
        <taxon>Negativicutes</taxon>
        <taxon>Selenomonadales</taxon>
        <taxon>Selenomonadaceae</taxon>
        <taxon>Propionispira</taxon>
    </lineage>
</organism>
<reference evidence="7 8" key="1">
    <citation type="submission" date="2016-10" db="EMBL/GenBank/DDBJ databases">
        <authorList>
            <person name="de Groot N.N."/>
        </authorList>
    </citation>
    <scope>NUCLEOTIDE SEQUENCE [LARGE SCALE GENOMIC DNA]</scope>
    <source>
        <strain evidence="7 8">DSM 2179</strain>
    </source>
</reference>
<keyword evidence="5 6" id="KW-0472">Membrane</keyword>
<keyword evidence="8" id="KW-1185">Reference proteome</keyword>
<evidence type="ECO:0000313" key="8">
    <source>
        <dbReference type="Proteomes" id="UP000199662"/>
    </source>
</evidence>
<keyword evidence="4 6" id="KW-1133">Transmembrane helix</keyword>
<evidence type="ECO:0000256" key="6">
    <source>
        <dbReference type="SAM" id="Phobius"/>
    </source>
</evidence>
<dbReference type="STRING" id="84035.SAMN05660742_11049"/>
<feature type="transmembrane region" description="Helical" evidence="6">
    <location>
        <begin position="25"/>
        <end position="45"/>
    </location>
</feature>
<evidence type="ECO:0000256" key="1">
    <source>
        <dbReference type="ARBA" id="ARBA00004651"/>
    </source>
</evidence>
<feature type="transmembrane region" description="Helical" evidence="6">
    <location>
        <begin position="119"/>
        <end position="138"/>
    </location>
</feature>
<name>A0A1H6ZU92_9FIRM</name>
<dbReference type="AlphaFoldDB" id="A0A1H6ZU92"/>
<evidence type="ECO:0000256" key="3">
    <source>
        <dbReference type="ARBA" id="ARBA00022692"/>
    </source>
</evidence>
<dbReference type="GO" id="GO:0005886">
    <property type="term" value="C:plasma membrane"/>
    <property type="evidence" value="ECO:0007669"/>
    <property type="project" value="UniProtKB-SubCell"/>
</dbReference>
<sequence>MDSFITVILLVSTLLLFRTKKTMDAVFIITIQSAGLAVIGFIMWYRTGLVHLLIGAVLTLVVKTFLIPYILYYTVRKTKEHRNIVRSMGQFPTMLIALLLTVLGQYVASHLMLPGAEHGMRYLSAAIGLVFLGTFTIINNKQVLMEGIGVIVIENGLFLITQSLSYGMPLAVELGIFFDLFVAVVIIASLTFKIHSVFHSLNTEKMQDLRG</sequence>
<evidence type="ECO:0000313" key="7">
    <source>
        <dbReference type="EMBL" id="SEJ55177.1"/>
    </source>
</evidence>
<feature type="transmembrane region" description="Helical" evidence="6">
    <location>
        <begin position="93"/>
        <end position="113"/>
    </location>
</feature>
<evidence type="ECO:0000256" key="2">
    <source>
        <dbReference type="ARBA" id="ARBA00022475"/>
    </source>
</evidence>
<dbReference type="InterPro" id="IPR038730">
    <property type="entry name" value="HyfE-like"/>
</dbReference>
<accession>A0A1H6ZU92</accession>
<feature type="transmembrane region" description="Helical" evidence="6">
    <location>
        <begin position="51"/>
        <end position="72"/>
    </location>
</feature>
<proteinExistence type="predicted"/>